<dbReference type="InterPro" id="IPR043502">
    <property type="entry name" value="DNA/RNA_pol_sf"/>
</dbReference>
<evidence type="ECO:0000313" key="3">
    <source>
        <dbReference type="EMBL" id="MBW0463108.1"/>
    </source>
</evidence>
<name>A0A9Q3BDG4_9BASI</name>
<evidence type="ECO:0000313" key="4">
    <source>
        <dbReference type="Proteomes" id="UP000765509"/>
    </source>
</evidence>
<dbReference type="OrthoDB" id="2287420at2759"/>
<dbReference type="InterPro" id="IPR050951">
    <property type="entry name" value="Retrovirus_Pol_polyprotein"/>
</dbReference>
<dbReference type="EMBL" id="AVOT02000485">
    <property type="protein sequence ID" value="MBW0463108.1"/>
    <property type="molecule type" value="Genomic_DNA"/>
</dbReference>
<dbReference type="PANTHER" id="PTHR37984:SF5">
    <property type="entry name" value="PROTEIN NYNRIN-LIKE"/>
    <property type="match status" value="1"/>
</dbReference>
<dbReference type="Pfam" id="PF17919">
    <property type="entry name" value="RT_RNaseH_2"/>
    <property type="match status" value="1"/>
</dbReference>
<reference evidence="3" key="1">
    <citation type="submission" date="2021-03" db="EMBL/GenBank/DDBJ databases">
        <title>Draft genome sequence of rust myrtle Austropuccinia psidii MF-1, a brazilian biotype.</title>
        <authorList>
            <person name="Quecine M.C."/>
            <person name="Pachon D.M.R."/>
            <person name="Bonatelli M.L."/>
            <person name="Correr F.H."/>
            <person name="Franceschini L.M."/>
            <person name="Leite T.F."/>
            <person name="Margarido G.R.A."/>
            <person name="Almeida C.A."/>
            <person name="Ferrarezi J.A."/>
            <person name="Labate C.A."/>
        </authorList>
    </citation>
    <scope>NUCLEOTIDE SEQUENCE</scope>
    <source>
        <strain evidence="3">MF-1</strain>
    </source>
</reference>
<sequence>MTQERIKEYEKIKYSLTNVPLLLMSDQKLPFNIYINACGEGLGSALHQVQIANDKPYEGPVCFTSRQIKATEARYRESQMECLSLVWAVEKLHYYLDGSV</sequence>
<gene>
    <name evidence="3" type="ORF">O181_002823</name>
</gene>
<dbReference type="GO" id="GO:0003824">
    <property type="term" value="F:catalytic activity"/>
    <property type="evidence" value="ECO:0007669"/>
    <property type="project" value="UniProtKB-KW"/>
</dbReference>
<dbReference type="InterPro" id="IPR041577">
    <property type="entry name" value="RT_RNaseH_2"/>
</dbReference>
<keyword evidence="4" id="KW-1185">Reference proteome</keyword>
<evidence type="ECO:0000256" key="1">
    <source>
        <dbReference type="ARBA" id="ARBA00023268"/>
    </source>
</evidence>
<keyword evidence="1" id="KW-0511">Multifunctional enzyme</keyword>
<comment type="caution">
    <text evidence="3">The sequence shown here is derived from an EMBL/GenBank/DDBJ whole genome shotgun (WGS) entry which is preliminary data.</text>
</comment>
<proteinExistence type="predicted"/>
<organism evidence="3 4">
    <name type="scientific">Austropuccinia psidii MF-1</name>
    <dbReference type="NCBI Taxonomy" id="1389203"/>
    <lineage>
        <taxon>Eukaryota</taxon>
        <taxon>Fungi</taxon>
        <taxon>Dikarya</taxon>
        <taxon>Basidiomycota</taxon>
        <taxon>Pucciniomycotina</taxon>
        <taxon>Pucciniomycetes</taxon>
        <taxon>Pucciniales</taxon>
        <taxon>Sphaerophragmiaceae</taxon>
        <taxon>Austropuccinia</taxon>
    </lineage>
</organism>
<accession>A0A9Q3BDG4</accession>
<evidence type="ECO:0000259" key="2">
    <source>
        <dbReference type="Pfam" id="PF17919"/>
    </source>
</evidence>
<dbReference type="PANTHER" id="PTHR37984">
    <property type="entry name" value="PROTEIN CBG26694"/>
    <property type="match status" value="1"/>
</dbReference>
<dbReference type="Proteomes" id="UP000765509">
    <property type="component" value="Unassembled WGS sequence"/>
</dbReference>
<protein>
    <recommendedName>
        <fullName evidence="2">Reverse transcriptase/retrotransposon-derived protein RNase H-like domain-containing protein</fullName>
    </recommendedName>
</protein>
<dbReference type="AlphaFoldDB" id="A0A9Q3BDG4"/>
<feature type="domain" description="Reverse transcriptase/retrotransposon-derived protein RNase H-like" evidence="2">
    <location>
        <begin position="2"/>
        <end position="98"/>
    </location>
</feature>
<dbReference type="SUPFAM" id="SSF56672">
    <property type="entry name" value="DNA/RNA polymerases"/>
    <property type="match status" value="1"/>
</dbReference>